<name>A0A914P1X8_9BILA</name>
<accession>A0A914P1X8</accession>
<keyword evidence="1" id="KW-1185">Reference proteome</keyword>
<evidence type="ECO:0000313" key="2">
    <source>
        <dbReference type="WBParaSite" id="PDA_v2.g1182.t1"/>
    </source>
</evidence>
<organism evidence="1 2">
    <name type="scientific">Panagrolaimus davidi</name>
    <dbReference type="NCBI Taxonomy" id="227884"/>
    <lineage>
        <taxon>Eukaryota</taxon>
        <taxon>Metazoa</taxon>
        <taxon>Ecdysozoa</taxon>
        <taxon>Nematoda</taxon>
        <taxon>Chromadorea</taxon>
        <taxon>Rhabditida</taxon>
        <taxon>Tylenchina</taxon>
        <taxon>Panagrolaimomorpha</taxon>
        <taxon>Panagrolaimoidea</taxon>
        <taxon>Panagrolaimidae</taxon>
        <taxon>Panagrolaimus</taxon>
    </lineage>
</organism>
<dbReference type="Proteomes" id="UP000887578">
    <property type="component" value="Unplaced"/>
</dbReference>
<evidence type="ECO:0000313" key="1">
    <source>
        <dbReference type="Proteomes" id="UP000887578"/>
    </source>
</evidence>
<reference evidence="2" key="1">
    <citation type="submission" date="2022-11" db="UniProtKB">
        <authorList>
            <consortium name="WormBaseParasite"/>
        </authorList>
    </citation>
    <scope>IDENTIFICATION</scope>
</reference>
<dbReference type="AlphaFoldDB" id="A0A914P1X8"/>
<dbReference type="WBParaSite" id="PDA_v2.g1182.t1">
    <property type="protein sequence ID" value="PDA_v2.g1182.t1"/>
    <property type="gene ID" value="PDA_v2.g1182"/>
</dbReference>
<proteinExistence type="predicted"/>
<protein>
    <submittedName>
        <fullName evidence="2">Uncharacterized protein</fullName>
    </submittedName>
</protein>
<sequence>MFSFNDLMVIATKCEMLHLSGVVVMNNDEVVPETEKDCFETAVSLEALFKALPNVKTFKYFLPKNSLNIITTKTVVKLLKIPHFLCLDKFEISEIPEIFDITSFYGHIKENKKTKIYLCFSRQISDEYKTRLQTIVDEILETEYRDYNVPMIDFSGTTSSTYHKMLNLYRQN</sequence>